<dbReference type="GO" id="GO:0005829">
    <property type="term" value="C:cytosol"/>
    <property type="evidence" value="ECO:0007669"/>
    <property type="project" value="TreeGrafter"/>
</dbReference>
<evidence type="ECO:0000313" key="3">
    <source>
        <dbReference type="EMBL" id="AFM24173.1"/>
    </source>
</evidence>
<dbReference type="AlphaFoldDB" id="I4C3N2"/>
<dbReference type="RefSeq" id="WP_014809321.1">
    <property type="nucleotide sequence ID" value="NC_018025.1"/>
</dbReference>
<feature type="domain" description="GCVT N-terminal" evidence="2">
    <location>
        <begin position="9"/>
        <end position="270"/>
    </location>
</feature>
<protein>
    <submittedName>
        <fullName evidence="3">Glycine cleavage system T protein (Aminomethyltransferase)</fullName>
    </submittedName>
</protein>
<sequence>MNTSRKTLLHAWHLARGAHMAEFAGWEMPLWYPTGAVAEHRAVVTAAGLFDTSHMDALTVAGGDAFDLLQECFTRDLRSCVGKGKLPLSEGACVYGAFLTEEGWVIDDAVVYRTGPEAFFIVVNAGMGPKITDHLQSRLRERKVTVSDVSRSIAKMDLQGPDSARILMRILESPENVLTNFQYFTFRGSYDESGFSGPKFRKTQAPVLVSRTGYSGELGFELLVSPERLLDAWEEILEPGGDLPLIACGLAARDSLRTGAMLPLSHQDIGSWMFINHPWEFALPFNEDRSGFTKRFVGDCVLNARGSSDFTYAFAGFDPRKVSAGERSIVLDEAENEIGIVLTCVSDMAINRVNERIYSMASPGKPDGFKPLGLNCGFVKVRVRLPTGATIYLRDQRRTIKAQIIDEIRPDRTARRSINRML</sequence>
<keyword evidence="3" id="KW-0808">Transferase</keyword>
<dbReference type="EMBL" id="CP003360">
    <property type="protein sequence ID" value="AFM24173.1"/>
    <property type="molecule type" value="Genomic_DNA"/>
</dbReference>
<reference evidence="4" key="1">
    <citation type="submission" date="2012-06" db="EMBL/GenBank/DDBJ databases">
        <title>Complete sequence of chromosome of Desulfomonile tiedjei DSM 6799.</title>
        <authorList>
            <person name="Lucas S."/>
            <person name="Copeland A."/>
            <person name="Lapidus A."/>
            <person name="Glavina del Rio T."/>
            <person name="Dalin E."/>
            <person name="Tice H."/>
            <person name="Bruce D."/>
            <person name="Goodwin L."/>
            <person name="Pitluck S."/>
            <person name="Peters L."/>
            <person name="Ovchinnikova G."/>
            <person name="Zeytun A."/>
            <person name="Lu M."/>
            <person name="Kyrpides N."/>
            <person name="Mavromatis K."/>
            <person name="Ivanova N."/>
            <person name="Brettin T."/>
            <person name="Detter J.C."/>
            <person name="Han C."/>
            <person name="Larimer F."/>
            <person name="Land M."/>
            <person name="Hauser L."/>
            <person name="Markowitz V."/>
            <person name="Cheng J.-F."/>
            <person name="Hugenholtz P."/>
            <person name="Woyke T."/>
            <person name="Wu D."/>
            <person name="Spring S."/>
            <person name="Schroeder M."/>
            <person name="Brambilla E."/>
            <person name="Klenk H.-P."/>
            <person name="Eisen J.A."/>
        </authorList>
    </citation>
    <scope>NUCLEOTIDE SEQUENCE [LARGE SCALE GENOMIC DNA]</scope>
    <source>
        <strain evidence="4">ATCC 49306 / DSM 6799 / DCB-1</strain>
    </source>
</reference>
<dbReference type="KEGG" id="dti:Desti_1461"/>
<evidence type="ECO:0000259" key="2">
    <source>
        <dbReference type="Pfam" id="PF01571"/>
    </source>
</evidence>
<dbReference type="SUPFAM" id="SSF103025">
    <property type="entry name" value="Folate-binding domain"/>
    <property type="match status" value="1"/>
</dbReference>
<dbReference type="OrthoDB" id="9774591at2"/>
<accession>I4C3N2</accession>
<dbReference type="PANTHER" id="PTHR43757">
    <property type="entry name" value="AMINOMETHYLTRANSFERASE"/>
    <property type="match status" value="1"/>
</dbReference>
<evidence type="ECO:0000256" key="1">
    <source>
        <dbReference type="PIRSR" id="PIRSR006487-1"/>
    </source>
</evidence>
<keyword evidence="3" id="KW-0489">Methyltransferase</keyword>
<dbReference type="HOGENOM" id="CLU_007884_10_2_7"/>
<dbReference type="Gene3D" id="3.30.1360.120">
    <property type="entry name" value="Probable tRNA modification gtpase trme, domain 1"/>
    <property type="match status" value="1"/>
</dbReference>
<dbReference type="GO" id="GO:0032259">
    <property type="term" value="P:methylation"/>
    <property type="evidence" value="ECO:0007669"/>
    <property type="project" value="UniProtKB-KW"/>
</dbReference>
<dbReference type="InterPro" id="IPR028896">
    <property type="entry name" value="GcvT/YgfZ/DmdA"/>
</dbReference>
<organism evidence="3 4">
    <name type="scientific">Desulfomonile tiedjei (strain ATCC 49306 / DSM 6799 / DCB-1)</name>
    <dbReference type="NCBI Taxonomy" id="706587"/>
    <lineage>
        <taxon>Bacteria</taxon>
        <taxon>Pseudomonadati</taxon>
        <taxon>Thermodesulfobacteriota</taxon>
        <taxon>Desulfomonilia</taxon>
        <taxon>Desulfomonilales</taxon>
        <taxon>Desulfomonilaceae</taxon>
        <taxon>Desulfomonile</taxon>
    </lineage>
</organism>
<dbReference type="STRING" id="706587.Desti_1461"/>
<evidence type="ECO:0000313" key="4">
    <source>
        <dbReference type="Proteomes" id="UP000006055"/>
    </source>
</evidence>
<keyword evidence="4" id="KW-1185">Reference proteome</keyword>
<dbReference type="PIRSF" id="PIRSF006487">
    <property type="entry name" value="GcvT"/>
    <property type="match status" value="1"/>
</dbReference>
<dbReference type="PATRIC" id="fig|706587.4.peg.1676"/>
<dbReference type="InterPro" id="IPR027266">
    <property type="entry name" value="TrmE/GcvT-like"/>
</dbReference>
<dbReference type="PANTHER" id="PTHR43757:SF2">
    <property type="entry name" value="AMINOMETHYLTRANSFERASE, MITOCHONDRIAL"/>
    <property type="match status" value="1"/>
</dbReference>
<dbReference type="Proteomes" id="UP000006055">
    <property type="component" value="Chromosome"/>
</dbReference>
<dbReference type="GO" id="GO:0008168">
    <property type="term" value="F:methyltransferase activity"/>
    <property type="evidence" value="ECO:0007669"/>
    <property type="project" value="UniProtKB-KW"/>
</dbReference>
<dbReference type="InterPro" id="IPR006222">
    <property type="entry name" value="GCVT_N"/>
</dbReference>
<dbReference type="Pfam" id="PF01571">
    <property type="entry name" value="GCV_T"/>
    <property type="match status" value="1"/>
</dbReference>
<gene>
    <name evidence="3" type="ordered locus">Desti_1461</name>
</gene>
<feature type="binding site" evidence="1">
    <location>
        <position position="221"/>
    </location>
    <ligand>
        <name>substrate</name>
    </ligand>
</feature>
<proteinExistence type="predicted"/>
<name>I4C3N2_DESTA</name>
<dbReference type="eggNOG" id="COG0404">
    <property type="taxonomic scope" value="Bacteria"/>
</dbReference>